<feature type="region of interest" description="Disordered" evidence="1">
    <location>
        <begin position="48"/>
        <end position="72"/>
    </location>
</feature>
<feature type="compositionally biased region" description="Basic and acidic residues" evidence="1">
    <location>
        <begin position="206"/>
        <end position="228"/>
    </location>
</feature>
<accession>A0A3L6FNK8</accession>
<gene>
    <name evidence="2" type="ORF">Zm00014a_036558</name>
</gene>
<name>A0A3L6FNK8_MAIZE</name>
<protein>
    <submittedName>
        <fullName evidence="2">Uncharacterized protein</fullName>
    </submittedName>
</protein>
<dbReference type="Proteomes" id="UP000251960">
    <property type="component" value="Chromosome 3"/>
</dbReference>
<reference evidence="2" key="1">
    <citation type="journal article" date="2018" name="Nat. Genet.">
        <title>Extensive intraspecific gene order and gene structural variations between Mo17 and other maize genomes.</title>
        <authorList>
            <person name="Sun S."/>
            <person name="Zhou Y."/>
            <person name="Chen J."/>
            <person name="Shi J."/>
            <person name="Zhao H."/>
            <person name="Zhao H."/>
            <person name="Song W."/>
            <person name="Zhang M."/>
            <person name="Cui Y."/>
            <person name="Dong X."/>
            <person name="Liu H."/>
            <person name="Ma X."/>
            <person name="Jiao Y."/>
            <person name="Wang B."/>
            <person name="Wei X."/>
            <person name="Stein J.C."/>
            <person name="Glaubitz J.C."/>
            <person name="Lu F."/>
            <person name="Yu G."/>
            <person name="Liang C."/>
            <person name="Fengler K."/>
            <person name="Li B."/>
            <person name="Rafalski A."/>
            <person name="Schnable P.S."/>
            <person name="Ware D.H."/>
            <person name="Buckler E.S."/>
            <person name="Lai J."/>
        </authorList>
    </citation>
    <scope>NUCLEOTIDE SEQUENCE [LARGE SCALE GENOMIC DNA]</scope>
    <source>
        <tissue evidence="2">Seedling</tissue>
    </source>
</reference>
<comment type="caution">
    <text evidence="2">The sequence shown here is derived from an EMBL/GenBank/DDBJ whole genome shotgun (WGS) entry which is preliminary data.</text>
</comment>
<proteinExistence type="predicted"/>
<dbReference type="AlphaFoldDB" id="A0A3L6FNK8"/>
<sequence length="271" mass="29808">MTMGLRKNSKQPASVDDVLFTALYKTANRERTEASGLLRILPSTLQAPRVTAQQHASREDAESRAMAGEMPGGAPRRLLQRAMGSWRSCCSWASMAGGKCRVAGKETRQGEVLRGGGTFSPWETGRTEVDARRSGKEASSAMAVEGSSRPWGGESSCWFSMEGERRPAAVVGGERGELGMAAPCAMLHWRRQQGRRSTPWRAPAHIGEKDPCTEHHGEEGRWAEVPRGAMDREQRYPRPWSRKGARRHWSLELGSMLAAMCPLNKGEESCA</sequence>
<feature type="region of interest" description="Disordered" evidence="1">
    <location>
        <begin position="195"/>
        <end position="228"/>
    </location>
</feature>
<organism evidence="2">
    <name type="scientific">Zea mays</name>
    <name type="common">Maize</name>
    <dbReference type="NCBI Taxonomy" id="4577"/>
    <lineage>
        <taxon>Eukaryota</taxon>
        <taxon>Viridiplantae</taxon>
        <taxon>Streptophyta</taxon>
        <taxon>Embryophyta</taxon>
        <taxon>Tracheophyta</taxon>
        <taxon>Spermatophyta</taxon>
        <taxon>Magnoliopsida</taxon>
        <taxon>Liliopsida</taxon>
        <taxon>Poales</taxon>
        <taxon>Poaceae</taxon>
        <taxon>PACMAD clade</taxon>
        <taxon>Panicoideae</taxon>
        <taxon>Andropogonodae</taxon>
        <taxon>Andropogoneae</taxon>
        <taxon>Tripsacinae</taxon>
        <taxon>Zea</taxon>
    </lineage>
</organism>
<evidence type="ECO:0000313" key="2">
    <source>
        <dbReference type="EMBL" id="PWZ33267.1"/>
    </source>
</evidence>
<dbReference type="EMBL" id="NCVQ01000004">
    <property type="protein sequence ID" value="PWZ33267.1"/>
    <property type="molecule type" value="Genomic_DNA"/>
</dbReference>
<evidence type="ECO:0000256" key="1">
    <source>
        <dbReference type="SAM" id="MobiDB-lite"/>
    </source>
</evidence>